<feature type="compositionally biased region" description="Polar residues" evidence="1">
    <location>
        <begin position="1"/>
        <end position="11"/>
    </location>
</feature>
<evidence type="ECO:0000313" key="2">
    <source>
        <dbReference type="EMBL" id="MBX01662.1"/>
    </source>
</evidence>
<evidence type="ECO:0000256" key="1">
    <source>
        <dbReference type="SAM" id="MobiDB-lite"/>
    </source>
</evidence>
<feature type="compositionally biased region" description="Basic and acidic residues" evidence="1">
    <location>
        <begin position="40"/>
        <end position="51"/>
    </location>
</feature>
<feature type="region of interest" description="Disordered" evidence="1">
    <location>
        <begin position="1"/>
        <end position="57"/>
    </location>
</feature>
<name>A0A2P2K7H2_RHIMU</name>
<proteinExistence type="predicted"/>
<reference evidence="2" key="1">
    <citation type="submission" date="2018-02" db="EMBL/GenBank/DDBJ databases">
        <title>Rhizophora mucronata_Transcriptome.</title>
        <authorList>
            <person name="Meera S.P."/>
            <person name="Sreeshan A."/>
            <person name="Augustine A."/>
        </authorList>
    </citation>
    <scope>NUCLEOTIDE SEQUENCE</scope>
    <source>
        <tissue evidence="2">Leaf</tissue>
    </source>
</reference>
<dbReference type="AlphaFoldDB" id="A0A2P2K7H2"/>
<sequence>MEAQLQNTQLSPKKMKKKNKNQWIQVPSIRCRVQSSSHPDISRGHQSKDPYHFITKL</sequence>
<organism evidence="2">
    <name type="scientific">Rhizophora mucronata</name>
    <name type="common">Asiatic mangrove</name>
    <dbReference type="NCBI Taxonomy" id="61149"/>
    <lineage>
        <taxon>Eukaryota</taxon>
        <taxon>Viridiplantae</taxon>
        <taxon>Streptophyta</taxon>
        <taxon>Embryophyta</taxon>
        <taxon>Tracheophyta</taxon>
        <taxon>Spermatophyta</taxon>
        <taxon>Magnoliopsida</taxon>
        <taxon>eudicotyledons</taxon>
        <taxon>Gunneridae</taxon>
        <taxon>Pentapetalae</taxon>
        <taxon>rosids</taxon>
        <taxon>fabids</taxon>
        <taxon>Malpighiales</taxon>
        <taxon>Rhizophoraceae</taxon>
        <taxon>Rhizophora</taxon>
    </lineage>
</organism>
<accession>A0A2P2K7H2</accession>
<protein>
    <submittedName>
        <fullName evidence="2">Uncharacterized protein</fullName>
    </submittedName>
</protein>
<dbReference type="EMBL" id="GGEC01021178">
    <property type="protein sequence ID" value="MBX01662.1"/>
    <property type="molecule type" value="Transcribed_RNA"/>
</dbReference>